<comment type="similarity">
    <text evidence="1">Belongs to the peptidase S49 family.</text>
</comment>
<dbReference type="InterPro" id="IPR002142">
    <property type="entry name" value="Peptidase_S49"/>
</dbReference>
<dbReference type="Gene3D" id="6.20.330.10">
    <property type="match status" value="1"/>
</dbReference>
<evidence type="ECO:0000313" key="7">
    <source>
        <dbReference type="EMBL" id="TAJ44486.1"/>
    </source>
</evidence>
<keyword evidence="8" id="KW-1185">Reference proteome</keyword>
<keyword evidence="3" id="KW-0378">Hydrolase</keyword>
<dbReference type="CDD" id="cd07023">
    <property type="entry name" value="S49_Sppa_N_C"/>
    <property type="match status" value="1"/>
</dbReference>
<dbReference type="OrthoDB" id="31107at2157"/>
<accession>A0A483CY57</accession>
<dbReference type="InterPro" id="IPR004635">
    <property type="entry name" value="Pept_S49_SppA"/>
</dbReference>
<dbReference type="Pfam" id="PF01343">
    <property type="entry name" value="Peptidase_S49"/>
    <property type="match status" value="1"/>
</dbReference>
<dbReference type="RefSeq" id="WP_130646277.1">
    <property type="nucleotide sequence ID" value="NZ_PGCL01000002.1"/>
</dbReference>
<feature type="domain" description="Peptidase S49" evidence="6">
    <location>
        <begin position="115"/>
        <end position="258"/>
    </location>
</feature>
<feature type="transmembrane region" description="Helical" evidence="5">
    <location>
        <begin position="21"/>
        <end position="41"/>
    </location>
</feature>
<name>A0A483CY57_9EURY</name>
<comment type="caution">
    <text evidence="7">The sequence shown here is derived from an EMBL/GenBank/DDBJ whole genome shotgun (WGS) entry which is preliminary data.</text>
</comment>
<evidence type="ECO:0000256" key="3">
    <source>
        <dbReference type="ARBA" id="ARBA00022801"/>
    </source>
</evidence>
<evidence type="ECO:0000313" key="8">
    <source>
        <dbReference type="Proteomes" id="UP000292580"/>
    </source>
</evidence>
<evidence type="ECO:0000259" key="6">
    <source>
        <dbReference type="Pfam" id="PF01343"/>
    </source>
</evidence>
<keyword evidence="5" id="KW-0812">Transmembrane</keyword>
<sequence length="260" mass="28520">MSALLEQIERAQRWRRIRRRLGVVVLVLIVAIAGIATYILLSPDGVSDVAVIRIDGEVVTGDFSGGGYVGSEYIGREVRAAADDPLTRAIVLRIDSPGGSPAGAQEIVRDLEYARTRKPVVTSMGDLAASAGYLIAAHTDRIYLSPDTITGSIGVIWLFPDESEWMETEGKRVEVVKSGDQKDITSPYRPLTDDERLYVQALVDESFEDFLADVIEQRPVERAQIENARLIRGEEAVRIGLADEYGNLFDAIEGARNLSS</sequence>
<gene>
    <name evidence="7" type="primary">sppA</name>
    <name evidence="7" type="ORF">CUJ86_03970</name>
</gene>
<dbReference type="Proteomes" id="UP000292580">
    <property type="component" value="Unassembled WGS sequence"/>
</dbReference>
<dbReference type="PANTHER" id="PTHR42987">
    <property type="entry name" value="PEPTIDASE S49"/>
    <property type="match status" value="1"/>
</dbReference>
<keyword evidence="4" id="KW-0720">Serine protease</keyword>
<protein>
    <submittedName>
        <fullName evidence="7">Signal peptide peptidase SppA</fullName>
    </submittedName>
</protein>
<proteinExistence type="inferred from homology"/>
<organism evidence="7 8">
    <name type="scientific">Methanofollis fontis</name>
    <dbReference type="NCBI Taxonomy" id="2052832"/>
    <lineage>
        <taxon>Archaea</taxon>
        <taxon>Methanobacteriati</taxon>
        <taxon>Methanobacteriota</taxon>
        <taxon>Stenosarchaea group</taxon>
        <taxon>Methanomicrobia</taxon>
        <taxon>Methanomicrobiales</taxon>
        <taxon>Methanomicrobiaceae</taxon>
        <taxon>Methanofollis</taxon>
    </lineage>
</organism>
<dbReference type="SUPFAM" id="SSF52096">
    <property type="entry name" value="ClpP/crotonase"/>
    <property type="match status" value="1"/>
</dbReference>
<reference evidence="7 8" key="1">
    <citation type="submission" date="2017-11" db="EMBL/GenBank/DDBJ databases">
        <title>Isolation and Characterization of Methanofollis Species from Methane Seep Offshore SW Taiwan.</title>
        <authorList>
            <person name="Teng N.-H."/>
            <person name="Lai M.-C."/>
            <person name="Chen S.-C."/>
        </authorList>
    </citation>
    <scope>NUCLEOTIDE SEQUENCE [LARGE SCALE GENOMIC DNA]</scope>
    <source>
        <strain evidence="7 8">FWC-SCC2</strain>
    </source>
</reference>
<keyword evidence="2" id="KW-0645">Protease</keyword>
<evidence type="ECO:0000256" key="5">
    <source>
        <dbReference type="SAM" id="Phobius"/>
    </source>
</evidence>
<dbReference type="Gene3D" id="3.90.226.10">
    <property type="entry name" value="2-enoyl-CoA Hydratase, Chain A, domain 1"/>
    <property type="match status" value="1"/>
</dbReference>
<dbReference type="GO" id="GO:0008236">
    <property type="term" value="F:serine-type peptidase activity"/>
    <property type="evidence" value="ECO:0007669"/>
    <property type="project" value="UniProtKB-KW"/>
</dbReference>
<evidence type="ECO:0000256" key="4">
    <source>
        <dbReference type="ARBA" id="ARBA00022825"/>
    </source>
</evidence>
<keyword evidence="5" id="KW-1133">Transmembrane helix</keyword>
<keyword evidence="5" id="KW-0472">Membrane</keyword>
<evidence type="ECO:0000256" key="2">
    <source>
        <dbReference type="ARBA" id="ARBA00022670"/>
    </source>
</evidence>
<dbReference type="PANTHER" id="PTHR42987:SF4">
    <property type="entry name" value="PROTEASE SOHB-RELATED"/>
    <property type="match status" value="1"/>
</dbReference>
<dbReference type="InterPro" id="IPR047272">
    <property type="entry name" value="S49_SppA_C"/>
</dbReference>
<dbReference type="AlphaFoldDB" id="A0A483CY57"/>
<dbReference type="GO" id="GO:0006508">
    <property type="term" value="P:proteolysis"/>
    <property type="evidence" value="ECO:0007669"/>
    <property type="project" value="UniProtKB-KW"/>
</dbReference>
<evidence type="ECO:0000256" key="1">
    <source>
        <dbReference type="ARBA" id="ARBA00008683"/>
    </source>
</evidence>
<dbReference type="InterPro" id="IPR029045">
    <property type="entry name" value="ClpP/crotonase-like_dom_sf"/>
</dbReference>
<dbReference type="EMBL" id="PGCL01000002">
    <property type="protein sequence ID" value="TAJ44486.1"/>
    <property type="molecule type" value="Genomic_DNA"/>
</dbReference>
<dbReference type="NCBIfam" id="TIGR00706">
    <property type="entry name" value="SppA_dom"/>
    <property type="match status" value="1"/>
</dbReference>